<evidence type="ECO:0000256" key="8">
    <source>
        <dbReference type="ARBA" id="ARBA00023136"/>
    </source>
</evidence>
<feature type="transmembrane region" description="Helical" evidence="9">
    <location>
        <begin position="540"/>
        <end position="557"/>
    </location>
</feature>
<accession>A0A1I5AXG0</accession>
<dbReference type="Gene3D" id="3.30.70.1430">
    <property type="entry name" value="Multidrug efflux transporter AcrB pore domain"/>
    <property type="match status" value="2"/>
</dbReference>
<dbReference type="AlphaFoldDB" id="A0A1I5AXG0"/>
<keyword evidence="5" id="KW-0997">Cell inner membrane</keyword>
<evidence type="ECO:0000256" key="4">
    <source>
        <dbReference type="ARBA" id="ARBA00022475"/>
    </source>
</evidence>
<dbReference type="InterPro" id="IPR004764">
    <property type="entry name" value="MdtF-like"/>
</dbReference>
<proteinExistence type="inferred from homology"/>
<dbReference type="PANTHER" id="PTHR32063">
    <property type="match status" value="1"/>
</dbReference>
<dbReference type="GO" id="GO:0005886">
    <property type="term" value="C:plasma membrane"/>
    <property type="evidence" value="ECO:0007669"/>
    <property type="project" value="UniProtKB-SubCell"/>
</dbReference>
<sequence>MLKKIIDRPVLATVISLIIVILGIIGLNQLAVTRFPDISPPTITVMGSYPGGNSETVIRSVVTPLEEQINGVEDMEYMKSTASNDGSFSISIIFKQGVNADQAAVNVQNRVQQATPILPQEVVRMGLTTSKQQNSMVMLFNIYTDDNSKYDETFLQNYANINLIPQVKRVKGVGQAQVFGIKDYSMRIWLNPQKMASYGLEPADVSNAIADHSLESAPGKLGEESDAALEYVIRYKGKKNKPEQYENIIVKNDGTKLIRLKDVARVEFGSLSYSGDNLSNGKNAVTVAIMQTTGSNANAIEVGIDKSIEQLSKSFPPGIKYSKVMSTKERLDEATGQVKSTLIEAFILVFIVVFLFLQDFRSTIIPAIAVPVAIIGTFFFLLVLGFTINVLTLFALVLAIGIVVDDAIVVVEAVHSNMEGTDLSGKEATHKAMSEITGAVISITLVMSAVFIPIGFMSGSAGMFYKQFAYTLAIAIIISAVNALTLTPALCAVFLKNNHSEGGEHPKGFGKRFAVAFNAGFNNMTNRYVNGVRFLIGRKWIAGGLVVGVIGVAAWLMTSTPKSFVPMEDDGLFMYTLSMPPGTGLTKTTETAAKINAILKNVEGIHENTSITGYNLLSNSAGPAYAMGFVKLKPKKERGKVQDIDEILNGVNEKLASIKEGSVMTFRMPPVEGYGMTNDAEIVLQDRMGRDPQALKAKADEVIGQLMKVPEVGFAYTMFRADYPQMELEVDEDKAKQLGVSISNLLGTVQTYFSGDQSQNFSRFGKFYRVNIKADGMFRMDEQAFNDIFVKNNQGQMVPANTMITLHKVYGPESTQRYNLYNSLNINVSPKPGVSNGELMEKLEKTLDKLPSDYSYEWTGLSLEEKSAGNQTIAIFGLCLLFVYLLLAAQYESYILPLAVMLSIPTGVVGAFLGIKAIGLDNNIYVQVGLIMLIGLLAKNAILIVEFAVQRRKSGLSILESALDGAKARLRPIIMTSLAFIVGMIPLMISSGGMASGNRSISTSAAMGMLSGVVLGVFVIPVLYMFFQYLDEKFSSKKYNEKPENQPSNETI</sequence>
<evidence type="ECO:0000313" key="11">
    <source>
        <dbReference type="Proteomes" id="UP000198769"/>
    </source>
</evidence>
<dbReference type="PANTHER" id="PTHR32063:SF9">
    <property type="entry name" value="SIMILAR TO MULTIDRUG RESISTANCE PROTEIN MEXB"/>
    <property type="match status" value="1"/>
</dbReference>
<dbReference type="SUPFAM" id="SSF82866">
    <property type="entry name" value="Multidrug efflux transporter AcrB transmembrane domain"/>
    <property type="match status" value="2"/>
</dbReference>
<feature type="transmembrane region" description="Helical" evidence="9">
    <location>
        <begin position="924"/>
        <end position="949"/>
    </location>
</feature>
<feature type="transmembrane region" description="Helical" evidence="9">
    <location>
        <begin position="1001"/>
        <end position="1027"/>
    </location>
</feature>
<dbReference type="InterPro" id="IPR001036">
    <property type="entry name" value="Acrflvin-R"/>
</dbReference>
<keyword evidence="7 9" id="KW-1133">Transmembrane helix</keyword>
<feature type="transmembrane region" description="Helical" evidence="9">
    <location>
        <begin position="868"/>
        <end position="887"/>
    </location>
</feature>
<dbReference type="FunFam" id="1.20.1640.10:FF:000001">
    <property type="entry name" value="Efflux pump membrane transporter"/>
    <property type="match status" value="1"/>
</dbReference>
<dbReference type="RefSeq" id="WP_090026151.1">
    <property type="nucleotide sequence ID" value="NZ_FOVD01000006.1"/>
</dbReference>
<dbReference type="InterPro" id="IPR027463">
    <property type="entry name" value="AcrB_DN_DC_subdom"/>
</dbReference>
<dbReference type="Gene3D" id="3.30.70.1440">
    <property type="entry name" value="Multidrug efflux transporter AcrB pore domain"/>
    <property type="match status" value="1"/>
</dbReference>
<evidence type="ECO:0000256" key="3">
    <source>
        <dbReference type="ARBA" id="ARBA00022448"/>
    </source>
</evidence>
<dbReference type="GO" id="GO:0009636">
    <property type="term" value="P:response to toxic substance"/>
    <property type="evidence" value="ECO:0007669"/>
    <property type="project" value="UniProtKB-ARBA"/>
</dbReference>
<organism evidence="10 11">
    <name type="scientific">Chryseobacterium oleae</name>
    <dbReference type="NCBI Taxonomy" id="491207"/>
    <lineage>
        <taxon>Bacteria</taxon>
        <taxon>Pseudomonadati</taxon>
        <taxon>Bacteroidota</taxon>
        <taxon>Flavobacteriia</taxon>
        <taxon>Flavobacteriales</taxon>
        <taxon>Weeksellaceae</taxon>
        <taxon>Chryseobacterium group</taxon>
        <taxon>Chryseobacterium</taxon>
    </lineage>
</organism>
<protein>
    <submittedName>
        <fullName evidence="10">Hydrophobe/amphiphile efflux-1 (HAE1) family protein</fullName>
    </submittedName>
</protein>
<evidence type="ECO:0000256" key="2">
    <source>
        <dbReference type="ARBA" id="ARBA00010942"/>
    </source>
</evidence>
<feature type="transmembrane region" description="Helical" evidence="9">
    <location>
        <begin position="436"/>
        <end position="456"/>
    </location>
</feature>
<comment type="subcellular location">
    <subcellularLocation>
        <location evidence="1">Cell inner membrane</location>
        <topology evidence="1">Multi-pass membrane protein</topology>
    </subcellularLocation>
</comment>
<dbReference type="EMBL" id="FOVD01000006">
    <property type="protein sequence ID" value="SFN67107.1"/>
    <property type="molecule type" value="Genomic_DNA"/>
</dbReference>
<feature type="transmembrane region" description="Helical" evidence="9">
    <location>
        <begin position="970"/>
        <end position="989"/>
    </location>
</feature>
<keyword evidence="11" id="KW-1185">Reference proteome</keyword>
<dbReference type="Gene3D" id="3.30.70.1320">
    <property type="entry name" value="Multidrug efflux transporter AcrB pore domain like"/>
    <property type="match status" value="1"/>
</dbReference>
<keyword evidence="8 9" id="KW-0472">Membrane</keyword>
<reference evidence="11" key="1">
    <citation type="submission" date="2016-10" db="EMBL/GenBank/DDBJ databases">
        <authorList>
            <person name="Varghese N."/>
            <person name="Submissions S."/>
        </authorList>
    </citation>
    <scope>NUCLEOTIDE SEQUENCE [LARGE SCALE GENOMIC DNA]</scope>
    <source>
        <strain evidence="11">DSM 25575</strain>
    </source>
</reference>
<evidence type="ECO:0000313" key="10">
    <source>
        <dbReference type="EMBL" id="SFN67107.1"/>
    </source>
</evidence>
<name>A0A1I5AXG0_CHROL</name>
<gene>
    <name evidence="10" type="ORF">SAMN05421594_3758</name>
</gene>
<dbReference type="Gene3D" id="3.30.2090.10">
    <property type="entry name" value="Multidrug efflux transporter AcrB TolC docking domain, DN and DC subdomains"/>
    <property type="match status" value="2"/>
</dbReference>
<feature type="transmembrane region" description="Helical" evidence="9">
    <location>
        <begin position="340"/>
        <end position="357"/>
    </location>
</feature>
<evidence type="ECO:0000256" key="1">
    <source>
        <dbReference type="ARBA" id="ARBA00004429"/>
    </source>
</evidence>
<dbReference type="GO" id="GO:0015562">
    <property type="term" value="F:efflux transmembrane transporter activity"/>
    <property type="evidence" value="ECO:0007669"/>
    <property type="project" value="InterPro"/>
</dbReference>
<dbReference type="PRINTS" id="PR00702">
    <property type="entry name" value="ACRIFLAVINRP"/>
</dbReference>
<evidence type="ECO:0000256" key="5">
    <source>
        <dbReference type="ARBA" id="ARBA00022519"/>
    </source>
</evidence>
<dbReference type="NCBIfam" id="TIGR00915">
    <property type="entry name" value="2A0602"/>
    <property type="match status" value="1"/>
</dbReference>
<keyword evidence="3" id="KW-0813">Transport</keyword>
<evidence type="ECO:0000256" key="9">
    <source>
        <dbReference type="SAM" id="Phobius"/>
    </source>
</evidence>
<dbReference type="OrthoDB" id="9758940at2"/>
<keyword evidence="4" id="KW-1003">Cell membrane</keyword>
<feature type="transmembrane region" description="Helical" evidence="9">
    <location>
        <begin position="394"/>
        <end position="415"/>
    </location>
</feature>
<dbReference type="Pfam" id="PF00873">
    <property type="entry name" value="ACR_tran"/>
    <property type="match status" value="1"/>
</dbReference>
<evidence type="ECO:0000256" key="7">
    <source>
        <dbReference type="ARBA" id="ARBA00022989"/>
    </source>
</evidence>
<comment type="similarity">
    <text evidence="2">Belongs to the resistance-nodulation-cell division (RND) (TC 2.A.6) family.</text>
</comment>
<dbReference type="SUPFAM" id="SSF82693">
    <property type="entry name" value="Multidrug efflux transporter AcrB pore domain, PN1, PN2, PC1 and PC2 subdomains"/>
    <property type="match status" value="4"/>
</dbReference>
<feature type="transmembrane region" description="Helical" evidence="9">
    <location>
        <begin position="12"/>
        <end position="32"/>
    </location>
</feature>
<dbReference type="Proteomes" id="UP000198769">
    <property type="component" value="Unassembled WGS sequence"/>
</dbReference>
<feature type="transmembrane region" description="Helical" evidence="9">
    <location>
        <begin position="364"/>
        <end position="388"/>
    </location>
</feature>
<dbReference type="SUPFAM" id="SSF82714">
    <property type="entry name" value="Multidrug efflux transporter AcrB TolC docking domain, DN and DC subdomains"/>
    <property type="match status" value="2"/>
</dbReference>
<dbReference type="Gene3D" id="1.20.1640.10">
    <property type="entry name" value="Multidrug efflux transporter AcrB transmembrane domain"/>
    <property type="match status" value="2"/>
</dbReference>
<evidence type="ECO:0000256" key="6">
    <source>
        <dbReference type="ARBA" id="ARBA00022692"/>
    </source>
</evidence>
<feature type="transmembrane region" description="Helical" evidence="9">
    <location>
        <begin position="894"/>
        <end position="918"/>
    </location>
</feature>
<feature type="transmembrane region" description="Helical" evidence="9">
    <location>
        <begin position="468"/>
        <end position="495"/>
    </location>
</feature>
<keyword evidence="6 9" id="KW-0812">Transmembrane</keyword>
<dbReference type="GO" id="GO:0042910">
    <property type="term" value="F:xenobiotic transmembrane transporter activity"/>
    <property type="evidence" value="ECO:0007669"/>
    <property type="project" value="TreeGrafter"/>
</dbReference>